<dbReference type="EMBL" id="LPAD01000051">
    <property type="protein sequence ID" value="KVN86466.1"/>
    <property type="molecule type" value="Genomic_DNA"/>
</dbReference>
<keyword evidence="3" id="KW-0804">Transcription</keyword>
<dbReference type="PANTHER" id="PTHR44688">
    <property type="entry name" value="DNA-BINDING TRANSCRIPTIONAL ACTIVATOR DEVR_DOSR"/>
    <property type="match status" value="1"/>
</dbReference>
<dbReference type="PRINTS" id="PR00038">
    <property type="entry name" value="HTHLUXR"/>
</dbReference>
<dbReference type="PROSITE" id="PS50043">
    <property type="entry name" value="HTH_LUXR_2"/>
    <property type="match status" value="1"/>
</dbReference>
<keyword evidence="2" id="KW-0238">DNA-binding</keyword>
<evidence type="ECO:0000313" key="5">
    <source>
        <dbReference type="EMBL" id="KVN86466.1"/>
    </source>
</evidence>
<dbReference type="Proteomes" id="UP000057910">
    <property type="component" value="Unassembled WGS sequence"/>
</dbReference>
<feature type="domain" description="HTH luxR-type" evidence="4">
    <location>
        <begin position="1"/>
        <end position="59"/>
    </location>
</feature>
<dbReference type="RefSeq" id="WP_059919696.1">
    <property type="nucleotide sequence ID" value="NZ_LOZC01000086.1"/>
</dbReference>
<protein>
    <submittedName>
        <fullName evidence="5">Helix-turn-helix transcriptional regulator</fullName>
    </submittedName>
</protein>
<dbReference type="Pfam" id="PF00196">
    <property type="entry name" value="GerE"/>
    <property type="match status" value="1"/>
</dbReference>
<dbReference type="CDD" id="cd06170">
    <property type="entry name" value="LuxR_C_like"/>
    <property type="match status" value="1"/>
</dbReference>
<evidence type="ECO:0000313" key="6">
    <source>
        <dbReference type="Proteomes" id="UP000057910"/>
    </source>
</evidence>
<gene>
    <name evidence="5" type="ORF">WJ68_09980</name>
</gene>
<evidence type="ECO:0000256" key="2">
    <source>
        <dbReference type="ARBA" id="ARBA00023125"/>
    </source>
</evidence>
<proteinExistence type="predicted"/>
<dbReference type="Gene3D" id="1.10.10.10">
    <property type="entry name" value="Winged helix-like DNA-binding domain superfamily/Winged helix DNA-binding domain"/>
    <property type="match status" value="1"/>
</dbReference>
<organism evidence="5 6">
    <name type="scientific">Burkholderia ubonensis</name>
    <dbReference type="NCBI Taxonomy" id="101571"/>
    <lineage>
        <taxon>Bacteria</taxon>
        <taxon>Pseudomonadati</taxon>
        <taxon>Pseudomonadota</taxon>
        <taxon>Betaproteobacteria</taxon>
        <taxon>Burkholderiales</taxon>
        <taxon>Burkholderiaceae</taxon>
        <taxon>Burkholderia</taxon>
        <taxon>Burkholderia cepacia complex</taxon>
    </lineage>
</organism>
<accession>A0ABD4E2E3</accession>
<dbReference type="SUPFAM" id="SSF46894">
    <property type="entry name" value="C-terminal effector domain of the bipartite response regulators"/>
    <property type="match status" value="1"/>
</dbReference>
<dbReference type="GO" id="GO:0003677">
    <property type="term" value="F:DNA binding"/>
    <property type="evidence" value="ECO:0007669"/>
    <property type="project" value="UniProtKB-KW"/>
</dbReference>
<dbReference type="AlphaFoldDB" id="A0ABD4E2E3"/>
<evidence type="ECO:0000256" key="3">
    <source>
        <dbReference type="ARBA" id="ARBA00023163"/>
    </source>
</evidence>
<dbReference type="PANTHER" id="PTHR44688:SF16">
    <property type="entry name" value="DNA-BINDING TRANSCRIPTIONAL ACTIVATOR DEVR_DOSR"/>
    <property type="match status" value="1"/>
</dbReference>
<name>A0ABD4E2E3_9BURK</name>
<dbReference type="InterPro" id="IPR036388">
    <property type="entry name" value="WH-like_DNA-bd_sf"/>
</dbReference>
<reference evidence="5 6" key="1">
    <citation type="submission" date="2015-11" db="EMBL/GenBank/DDBJ databases">
        <title>Expanding the genomic diversity of Burkholderia species for the development of highly accurate diagnostics.</title>
        <authorList>
            <person name="Sahl J."/>
            <person name="Keim P."/>
            <person name="Wagner D."/>
        </authorList>
    </citation>
    <scope>NUCLEOTIDE SEQUENCE [LARGE SCALE GENOMIC DNA]</scope>
    <source>
        <strain evidence="5 6">MSMB1585WGS</strain>
    </source>
</reference>
<evidence type="ECO:0000256" key="1">
    <source>
        <dbReference type="ARBA" id="ARBA00023015"/>
    </source>
</evidence>
<sequence>MTPREREVMGHVIVGSMNRQIATSLGLQEITIKVHRPQVMKKRHARTLPDLVRKAEALGVEAVGARG</sequence>
<dbReference type="InterPro" id="IPR016032">
    <property type="entry name" value="Sig_transdc_resp-reg_C-effctor"/>
</dbReference>
<comment type="caution">
    <text evidence="5">The sequence shown here is derived from an EMBL/GenBank/DDBJ whole genome shotgun (WGS) entry which is preliminary data.</text>
</comment>
<keyword evidence="1" id="KW-0805">Transcription regulation</keyword>
<dbReference type="InterPro" id="IPR000792">
    <property type="entry name" value="Tscrpt_reg_LuxR_C"/>
</dbReference>
<dbReference type="SMART" id="SM00421">
    <property type="entry name" value="HTH_LUXR"/>
    <property type="match status" value="1"/>
</dbReference>
<evidence type="ECO:0000259" key="4">
    <source>
        <dbReference type="PROSITE" id="PS50043"/>
    </source>
</evidence>